<dbReference type="PANTHER" id="PTHR47364:SF2">
    <property type="entry name" value="CYSTEINE PROTEINASE INHIBITOR 5"/>
    <property type="match status" value="1"/>
</dbReference>
<dbReference type="InterPro" id="IPR046350">
    <property type="entry name" value="Cystatin_sf"/>
</dbReference>
<evidence type="ECO:0000313" key="5">
    <source>
        <dbReference type="EMBL" id="KAK9267163.1"/>
    </source>
</evidence>
<dbReference type="GO" id="GO:0004869">
    <property type="term" value="F:cysteine-type endopeptidase inhibitor activity"/>
    <property type="evidence" value="ECO:0007669"/>
    <property type="project" value="UniProtKB-KW"/>
</dbReference>
<feature type="chain" id="PRO_5042957657" description="Cystatin domain-containing protein" evidence="3">
    <location>
        <begin position="22"/>
        <end position="125"/>
    </location>
</feature>
<keyword evidence="1" id="KW-0646">Protease inhibitor</keyword>
<feature type="signal peptide" evidence="3">
    <location>
        <begin position="1"/>
        <end position="21"/>
    </location>
</feature>
<name>A0AAP0R450_LIQFO</name>
<dbReference type="PANTHER" id="PTHR47364">
    <property type="entry name" value="CYSTEINE PROTEINASE INHIBITOR 5"/>
    <property type="match status" value="1"/>
</dbReference>
<evidence type="ECO:0000256" key="1">
    <source>
        <dbReference type="ARBA" id="ARBA00022690"/>
    </source>
</evidence>
<dbReference type="SUPFAM" id="SSF54403">
    <property type="entry name" value="Cystatin/monellin"/>
    <property type="match status" value="1"/>
</dbReference>
<dbReference type="Pfam" id="PF16845">
    <property type="entry name" value="SQAPI"/>
    <property type="match status" value="1"/>
</dbReference>
<sequence length="125" mass="14136">MRPRYCLLLLASFLLFNGVSSAVMGGRRREGRVGGWWPIKDVNDPGVQTVGLFAVTEYNKEAKKRLKLKWVVKGETQVMTGTHYRLILAAAMDGAVSNNFEAVVLEVPWEYRWNLASLDLFKSVM</sequence>
<keyword evidence="2" id="KW-0789">Thiol protease inhibitor</keyword>
<comment type="caution">
    <text evidence="5">The sequence shown here is derived from an EMBL/GenBank/DDBJ whole genome shotgun (WGS) entry which is preliminary data.</text>
</comment>
<dbReference type="Gene3D" id="3.10.450.10">
    <property type="match status" value="1"/>
</dbReference>
<accession>A0AAP0R450</accession>
<proteinExistence type="predicted"/>
<dbReference type="AlphaFoldDB" id="A0AAP0R450"/>
<keyword evidence="3" id="KW-0732">Signal</keyword>
<evidence type="ECO:0000256" key="3">
    <source>
        <dbReference type="SAM" id="SignalP"/>
    </source>
</evidence>
<dbReference type="SMART" id="SM00043">
    <property type="entry name" value="CY"/>
    <property type="match status" value="1"/>
</dbReference>
<gene>
    <name evidence="5" type="ORF">L1049_009583</name>
</gene>
<dbReference type="InterPro" id="IPR000010">
    <property type="entry name" value="Cystatin_dom"/>
</dbReference>
<evidence type="ECO:0000256" key="2">
    <source>
        <dbReference type="ARBA" id="ARBA00022704"/>
    </source>
</evidence>
<dbReference type="Proteomes" id="UP001415857">
    <property type="component" value="Unassembled WGS sequence"/>
</dbReference>
<protein>
    <recommendedName>
        <fullName evidence="4">Cystatin domain-containing protein</fullName>
    </recommendedName>
</protein>
<dbReference type="EMBL" id="JBBPBK010000016">
    <property type="protein sequence ID" value="KAK9267163.1"/>
    <property type="molecule type" value="Genomic_DNA"/>
</dbReference>
<evidence type="ECO:0000259" key="4">
    <source>
        <dbReference type="SMART" id="SM00043"/>
    </source>
</evidence>
<organism evidence="5 6">
    <name type="scientific">Liquidambar formosana</name>
    <name type="common">Formosan gum</name>
    <dbReference type="NCBI Taxonomy" id="63359"/>
    <lineage>
        <taxon>Eukaryota</taxon>
        <taxon>Viridiplantae</taxon>
        <taxon>Streptophyta</taxon>
        <taxon>Embryophyta</taxon>
        <taxon>Tracheophyta</taxon>
        <taxon>Spermatophyta</taxon>
        <taxon>Magnoliopsida</taxon>
        <taxon>eudicotyledons</taxon>
        <taxon>Gunneridae</taxon>
        <taxon>Pentapetalae</taxon>
        <taxon>Saxifragales</taxon>
        <taxon>Altingiaceae</taxon>
        <taxon>Liquidambar</taxon>
    </lineage>
</organism>
<keyword evidence="6" id="KW-1185">Reference proteome</keyword>
<feature type="domain" description="Cystatin" evidence="4">
    <location>
        <begin position="31"/>
        <end position="121"/>
    </location>
</feature>
<evidence type="ECO:0000313" key="6">
    <source>
        <dbReference type="Proteomes" id="UP001415857"/>
    </source>
</evidence>
<reference evidence="5 6" key="1">
    <citation type="journal article" date="2024" name="Plant J.">
        <title>Genome sequences and population genomics reveal climatic adaptation and genomic divergence between two closely related sweetgum species.</title>
        <authorList>
            <person name="Xu W.Q."/>
            <person name="Ren C.Q."/>
            <person name="Zhang X.Y."/>
            <person name="Comes H.P."/>
            <person name="Liu X.H."/>
            <person name="Li Y.G."/>
            <person name="Kettle C.J."/>
            <person name="Jalonen R."/>
            <person name="Gaisberger H."/>
            <person name="Ma Y.Z."/>
            <person name="Qiu Y.X."/>
        </authorList>
    </citation>
    <scope>NUCLEOTIDE SEQUENCE [LARGE SCALE GENOMIC DNA]</scope>
    <source>
        <strain evidence="5">Hangzhou</strain>
    </source>
</reference>
<dbReference type="CDD" id="cd00042">
    <property type="entry name" value="CY"/>
    <property type="match status" value="1"/>
</dbReference>